<organism evidence="2 3">
    <name type="scientific">Mesotoga prima</name>
    <dbReference type="NCBI Taxonomy" id="1184387"/>
    <lineage>
        <taxon>Bacteria</taxon>
        <taxon>Thermotogati</taxon>
        <taxon>Thermotogota</taxon>
        <taxon>Thermotogae</taxon>
        <taxon>Kosmotogales</taxon>
        <taxon>Kosmotogaceae</taxon>
        <taxon>Mesotoga</taxon>
    </lineage>
</organism>
<evidence type="ECO:0000313" key="3">
    <source>
        <dbReference type="Proteomes" id="UP000054092"/>
    </source>
</evidence>
<protein>
    <submittedName>
        <fullName evidence="2">Uncharacterized protein</fullName>
    </submittedName>
</protein>
<name>A0A101HSQ1_9BACT</name>
<reference evidence="3" key="1">
    <citation type="journal article" date="2015" name="MBio">
        <title>Genome-Resolved Metagenomic Analysis Reveals Roles for Candidate Phyla and Other Microbial Community Members in Biogeochemical Transformations in Oil Reservoirs.</title>
        <authorList>
            <person name="Hu P."/>
            <person name="Tom L."/>
            <person name="Singh A."/>
            <person name="Thomas B.C."/>
            <person name="Baker B.J."/>
            <person name="Piceno Y.M."/>
            <person name="Andersen G.L."/>
            <person name="Banfield J.F."/>
        </authorList>
    </citation>
    <scope>NUCLEOTIDE SEQUENCE [LARGE SCALE GENOMIC DNA]</scope>
</reference>
<dbReference type="AlphaFoldDB" id="A0A101HSQ1"/>
<dbReference type="EMBL" id="LGGP01000005">
    <property type="protein sequence ID" value="KUK82295.1"/>
    <property type="molecule type" value="Genomic_DNA"/>
</dbReference>
<accession>A0A101HSQ1</accession>
<sequence>MIEKELKRTPSGDQKGLELETDRTLNLVEVSFEDRRK</sequence>
<feature type="region of interest" description="Disordered" evidence="1">
    <location>
        <begin position="1"/>
        <end position="20"/>
    </location>
</feature>
<evidence type="ECO:0000313" key="2">
    <source>
        <dbReference type="EMBL" id="KUK82295.1"/>
    </source>
</evidence>
<evidence type="ECO:0000256" key="1">
    <source>
        <dbReference type="SAM" id="MobiDB-lite"/>
    </source>
</evidence>
<gene>
    <name evidence="2" type="ORF">XD94_0066</name>
</gene>
<comment type="caution">
    <text evidence="2">The sequence shown here is derived from an EMBL/GenBank/DDBJ whole genome shotgun (WGS) entry which is preliminary data.</text>
</comment>
<dbReference type="PATRIC" id="fig|1184387.3.peg.224"/>
<proteinExistence type="predicted"/>
<dbReference type="Proteomes" id="UP000054092">
    <property type="component" value="Unassembled WGS sequence"/>
</dbReference>